<accession>A0AAV6YJN9</accession>
<protein>
    <recommendedName>
        <fullName evidence="1">C2 domain-containing protein</fullName>
    </recommendedName>
</protein>
<dbReference type="SUPFAM" id="SSF49562">
    <property type="entry name" value="C2 domain (Calcium/lipid-binding domain, CaLB)"/>
    <property type="match status" value="1"/>
</dbReference>
<dbReference type="PANTHER" id="PTHR32246:SF17">
    <property type="entry name" value="BON1-ASSOCIATED PROTEIN 2"/>
    <property type="match status" value="1"/>
</dbReference>
<dbReference type="EMBL" id="WHWC01000001">
    <property type="protein sequence ID" value="KAG8391780.1"/>
    <property type="molecule type" value="Genomic_DNA"/>
</dbReference>
<keyword evidence="3" id="KW-1185">Reference proteome</keyword>
<dbReference type="Proteomes" id="UP000826271">
    <property type="component" value="Unassembled WGS sequence"/>
</dbReference>
<feature type="domain" description="C2" evidence="1">
    <location>
        <begin position="10"/>
        <end position="105"/>
    </location>
</feature>
<dbReference type="InterPro" id="IPR000008">
    <property type="entry name" value="C2_dom"/>
</dbReference>
<dbReference type="AlphaFoldDB" id="A0AAV6YJN9"/>
<dbReference type="Pfam" id="PF00168">
    <property type="entry name" value="C2"/>
    <property type="match status" value="1"/>
</dbReference>
<proteinExistence type="predicted"/>
<dbReference type="InterPro" id="IPR035892">
    <property type="entry name" value="C2_domain_sf"/>
</dbReference>
<dbReference type="PANTHER" id="PTHR32246">
    <property type="entry name" value="INGRESSION PROTEIN FIC1"/>
    <property type="match status" value="1"/>
</dbReference>
<name>A0AAV6YJN9_9LAMI</name>
<gene>
    <name evidence="2" type="ORF">BUALT_Bualt01G0222600</name>
</gene>
<evidence type="ECO:0000313" key="3">
    <source>
        <dbReference type="Proteomes" id="UP000826271"/>
    </source>
</evidence>
<dbReference type="SMART" id="SM00239">
    <property type="entry name" value="C2"/>
    <property type="match status" value="1"/>
</dbReference>
<organism evidence="2 3">
    <name type="scientific">Buddleja alternifolia</name>
    <dbReference type="NCBI Taxonomy" id="168488"/>
    <lineage>
        <taxon>Eukaryota</taxon>
        <taxon>Viridiplantae</taxon>
        <taxon>Streptophyta</taxon>
        <taxon>Embryophyta</taxon>
        <taxon>Tracheophyta</taxon>
        <taxon>Spermatophyta</taxon>
        <taxon>Magnoliopsida</taxon>
        <taxon>eudicotyledons</taxon>
        <taxon>Gunneridae</taxon>
        <taxon>Pentapetalae</taxon>
        <taxon>asterids</taxon>
        <taxon>lamiids</taxon>
        <taxon>Lamiales</taxon>
        <taxon>Scrophulariaceae</taxon>
        <taxon>Buddlejeae</taxon>
        <taxon>Buddleja</taxon>
    </lineage>
</organism>
<comment type="caution">
    <text evidence="2">The sequence shown here is derived from an EMBL/GenBank/DDBJ whole genome shotgun (WGS) entry which is preliminary data.</text>
</comment>
<sequence length="169" mass="18106">MEKPSSMARVIEVPVISAEGLLLNHGQSVKNNAFIILESNHPFTSRSTAMDREGGSYPSWNEKFVMELPVGAHFISAEAHSGDMFIGKVMIPVSDFIDLPENYLSFLSYRLKDVKGKKNGIFNLSVKVMGGGGKGCAAVCAPSTAVAPADGKVVDGKVVDGIPVPYQNY</sequence>
<evidence type="ECO:0000259" key="1">
    <source>
        <dbReference type="SMART" id="SM00239"/>
    </source>
</evidence>
<evidence type="ECO:0000313" key="2">
    <source>
        <dbReference type="EMBL" id="KAG8391780.1"/>
    </source>
</evidence>
<dbReference type="Gene3D" id="2.60.40.150">
    <property type="entry name" value="C2 domain"/>
    <property type="match status" value="1"/>
</dbReference>
<reference evidence="2" key="1">
    <citation type="submission" date="2019-10" db="EMBL/GenBank/DDBJ databases">
        <authorList>
            <person name="Zhang R."/>
            <person name="Pan Y."/>
            <person name="Wang J."/>
            <person name="Ma R."/>
            <person name="Yu S."/>
        </authorList>
    </citation>
    <scope>NUCLEOTIDE SEQUENCE</scope>
    <source>
        <strain evidence="2">LA-IB0</strain>
        <tissue evidence="2">Leaf</tissue>
    </source>
</reference>